<gene>
    <name evidence="2" type="ORF">B0T20DRAFT_402408</name>
</gene>
<feature type="signal peptide" evidence="1">
    <location>
        <begin position="1"/>
        <end position="25"/>
    </location>
</feature>
<comment type="caution">
    <text evidence="2">The sequence shown here is derived from an EMBL/GenBank/DDBJ whole genome shotgun (WGS) entry which is preliminary data.</text>
</comment>
<dbReference type="AlphaFoldDB" id="A0AAE0UFP5"/>
<sequence length="81" mass="8728">MATALYPNGLSFLSVCLSVVVLTISAPSSPSSKISIITGSRASALSRIAQHQTCTDRESHMMWMGLVALWHFLDELGALHL</sequence>
<keyword evidence="3" id="KW-1185">Reference proteome</keyword>
<evidence type="ECO:0008006" key="4">
    <source>
        <dbReference type="Google" id="ProtNLM"/>
    </source>
</evidence>
<dbReference type="Proteomes" id="UP001281003">
    <property type="component" value="Unassembled WGS sequence"/>
</dbReference>
<keyword evidence="1" id="KW-0732">Signal</keyword>
<organism evidence="2 3">
    <name type="scientific">Sordaria brevicollis</name>
    <dbReference type="NCBI Taxonomy" id="83679"/>
    <lineage>
        <taxon>Eukaryota</taxon>
        <taxon>Fungi</taxon>
        <taxon>Dikarya</taxon>
        <taxon>Ascomycota</taxon>
        <taxon>Pezizomycotina</taxon>
        <taxon>Sordariomycetes</taxon>
        <taxon>Sordariomycetidae</taxon>
        <taxon>Sordariales</taxon>
        <taxon>Sordariaceae</taxon>
        <taxon>Sordaria</taxon>
    </lineage>
</organism>
<accession>A0AAE0UFP5</accession>
<dbReference type="EMBL" id="JAUTDP010000002">
    <property type="protein sequence ID" value="KAK3401694.1"/>
    <property type="molecule type" value="Genomic_DNA"/>
</dbReference>
<feature type="chain" id="PRO_5042063684" description="Secreted protein" evidence="1">
    <location>
        <begin position="26"/>
        <end position="81"/>
    </location>
</feature>
<evidence type="ECO:0000256" key="1">
    <source>
        <dbReference type="SAM" id="SignalP"/>
    </source>
</evidence>
<reference evidence="2" key="2">
    <citation type="submission" date="2023-07" db="EMBL/GenBank/DDBJ databases">
        <authorList>
            <consortium name="Lawrence Berkeley National Laboratory"/>
            <person name="Haridas S."/>
            <person name="Hensen N."/>
            <person name="Bonometti L."/>
            <person name="Westerberg I."/>
            <person name="Brannstrom I.O."/>
            <person name="Guillou S."/>
            <person name="Cros-Aarteil S."/>
            <person name="Calhoun S."/>
            <person name="Kuo A."/>
            <person name="Mondo S."/>
            <person name="Pangilinan J."/>
            <person name="Riley R."/>
            <person name="LaButti K."/>
            <person name="Andreopoulos B."/>
            <person name="Lipzen A."/>
            <person name="Chen C."/>
            <person name="Yanf M."/>
            <person name="Daum C."/>
            <person name="Ng V."/>
            <person name="Clum A."/>
            <person name="Steindorff A."/>
            <person name="Ohm R."/>
            <person name="Martin F."/>
            <person name="Silar P."/>
            <person name="Natvig D."/>
            <person name="Lalanne C."/>
            <person name="Gautier V."/>
            <person name="Ament-velasquez S.L."/>
            <person name="Kruys A."/>
            <person name="Hutchinson M.I."/>
            <person name="Powell A.J."/>
            <person name="Barry K."/>
            <person name="Miller A.N."/>
            <person name="Grigoriev I.V."/>
            <person name="Debuchy R."/>
            <person name="Gladieux P."/>
            <person name="Thoren M.H."/>
            <person name="Johannesson H."/>
        </authorList>
    </citation>
    <scope>NUCLEOTIDE SEQUENCE</scope>
    <source>
        <strain evidence="2">FGSC 1904</strain>
    </source>
</reference>
<protein>
    <recommendedName>
        <fullName evidence="4">Secreted protein</fullName>
    </recommendedName>
</protein>
<evidence type="ECO:0000313" key="3">
    <source>
        <dbReference type="Proteomes" id="UP001281003"/>
    </source>
</evidence>
<reference evidence="2" key="1">
    <citation type="journal article" date="2023" name="Mol. Phylogenet. Evol.">
        <title>Genome-scale phylogeny and comparative genomics of the fungal order Sordariales.</title>
        <authorList>
            <person name="Hensen N."/>
            <person name="Bonometti L."/>
            <person name="Westerberg I."/>
            <person name="Brannstrom I.O."/>
            <person name="Guillou S."/>
            <person name="Cros-Aarteil S."/>
            <person name="Calhoun S."/>
            <person name="Haridas S."/>
            <person name="Kuo A."/>
            <person name="Mondo S."/>
            <person name="Pangilinan J."/>
            <person name="Riley R."/>
            <person name="LaButti K."/>
            <person name="Andreopoulos B."/>
            <person name="Lipzen A."/>
            <person name="Chen C."/>
            <person name="Yan M."/>
            <person name="Daum C."/>
            <person name="Ng V."/>
            <person name="Clum A."/>
            <person name="Steindorff A."/>
            <person name="Ohm R.A."/>
            <person name="Martin F."/>
            <person name="Silar P."/>
            <person name="Natvig D.O."/>
            <person name="Lalanne C."/>
            <person name="Gautier V."/>
            <person name="Ament-Velasquez S.L."/>
            <person name="Kruys A."/>
            <person name="Hutchinson M.I."/>
            <person name="Powell A.J."/>
            <person name="Barry K."/>
            <person name="Miller A.N."/>
            <person name="Grigoriev I.V."/>
            <person name="Debuchy R."/>
            <person name="Gladieux P."/>
            <person name="Hiltunen Thoren M."/>
            <person name="Johannesson H."/>
        </authorList>
    </citation>
    <scope>NUCLEOTIDE SEQUENCE</scope>
    <source>
        <strain evidence="2">FGSC 1904</strain>
    </source>
</reference>
<evidence type="ECO:0000313" key="2">
    <source>
        <dbReference type="EMBL" id="KAK3401694.1"/>
    </source>
</evidence>
<name>A0AAE0UFP5_SORBR</name>
<proteinExistence type="predicted"/>